<reference evidence="2 3" key="1">
    <citation type="submission" date="2018-08" db="EMBL/GenBank/DDBJ databases">
        <title>Draft genome sequence of Psychrilyobacter sp. strain SD5 isolated from Black Sea water.</title>
        <authorList>
            <person name="Yadav S."/>
            <person name="Villanueva L."/>
            <person name="Damste J.S.S."/>
        </authorList>
    </citation>
    <scope>NUCLEOTIDE SEQUENCE [LARGE SCALE GENOMIC DNA]</scope>
    <source>
        <strain evidence="2 3">SD5</strain>
    </source>
</reference>
<dbReference type="PANTHER" id="PTHR12526">
    <property type="entry name" value="GLYCOSYLTRANSFERASE"/>
    <property type="match status" value="1"/>
</dbReference>
<organism evidence="2 3">
    <name type="scientific">Psychrilyobacter piezotolerans</name>
    <dbReference type="NCBI Taxonomy" id="2293438"/>
    <lineage>
        <taxon>Bacteria</taxon>
        <taxon>Fusobacteriati</taxon>
        <taxon>Fusobacteriota</taxon>
        <taxon>Fusobacteriia</taxon>
        <taxon>Fusobacteriales</taxon>
        <taxon>Fusobacteriaceae</taxon>
        <taxon>Psychrilyobacter</taxon>
    </lineage>
</organism>
<sequence length="383" mass="45302">MNNGDIIYIGSYEMPDKSASAHRVLNNAKVFRELGYRVIFIDVDRNKENKKPFHKKNNIQDFDCWSIARYKTPLNKINYYFNIKYFKQIIKECNNIKLIICYNYPSGAFLRIKNYCKRHNIRLIADCTEWYEAKNKLGNIDNNIRMNYIQKNIDGVICISSYLENFYKKSTKTICIPPLVDKTEEKWNCEMLDFDDNKIHFVYSGVPGRHKDKLNLIIEALYSLSENYILHIIGITKEEYLNYYPKHSNYLEKLGEVVEFLGRTSHLDSLKYVKSADFSVFIRENKRVNNAGFPTKYIESISAGTPVITTNTSDLKKYIVEGENGFLINECSKKEIKNTLGKVLNMNRWEIEEMKNYCRNNSNDFDYRNYVKRYQNFFNKVVK</sequence>
<dbReference type="RefSeq" id="WP_114643430.1">
    <property type="nucleotide sequence ID" value="NZ_JAACIO010000001.1"/>
</dbReference>
<comment type="caution">
    <text evidence="2">The sequence shown here is derived from an EMBL/GenBank/DDBJ whole genome shotgun (WGS) entry which is preliminary data.</text>
</comment>
<dbReference type="Proteomes" id="UP000263486">
    <property type="component" value="Unassembled WGS sequence"/>
</dbReference>
<dbReference type="PANTHER" id="PTHR12526:SF630">
    <property type="entry name" value="GLYCOSYLTRANSFERASE"/>
    <property type="match status" value="1"/>
</dbReference>
<keyword evidence="3" id="KW-1185">Reference proteome</keyword>
<dbReference type="InterPro" id="IPR001296">
    <property type="entry name" value="Glyco_trans_1"/>
</dbReference>
<dbReference type="EMBL" id="QUAJ01000033">
    <property type="protein sequence ID" value="REI39730.1"/>
    <property type="molecule type" value="Genomic_DNA"/>
</dbReference>
<dbReference type="Gene3D" id="3.40.50.2000">
    <property type="entry name" value="Glycogen Phosphorylase B"/>
    <property type="match status" value="2"/>
</dbReference>
<proteinExistence type="predicted"/>
<name>A0ABX9KEB4_9FUSO</name>
<evidence type="ECO:0000313" key="3">
    <source>
        <dbReference type="Proteomes" id="UP000263486"/>
    </source>
</evidence>
<dbReference type="Pfam" id="PF00534">
    <property type="entry name" value="Glycos_transf_1"/>
    <property type="match status" value="1"/>
</dbReference>
<feature type="domain" description="Glycosyl transferase family 1" evidence="1">
    <location>
        <begin position="194"/>
        <end position="361"/>
    </location>
</feature>
<dbReference type="SUPFAM" id="SSF53756">
    <property type="entry name" value="UDP-Glycosyltransferase/glycogen phosphorylase"/>
    <property type="match status" value="1"/>
</dbReference>
<accession>A0ABX9KEB4</accession>
<evidence type="ECO:0000259" key="1">
    <source>
        <dbReference type="Pfam" id="PF00534"/>
    </source>
</evidence>
<gene>
    <name evidence="2" type="ORF">DYH56_13640</name>
</gene>
<evidence type="ECO:0000313" key="2">
    <source>
        <dbReference type="EMBL" id="REI39730.1"/>
    </source>
</evidence>
<protein>
    <submittedName>
        <fullName evidence="2">Glycosyltransferase</fullName>
    </submittedName>
</protein>